<dbReference type="EMBL" id="BMAT01011381">
    <property type="protein sequence ID" value="GFR71679.1"/>
    <property type="molecule type" value="Genomic_DNA"/>
</dbReference>
<dbReference type="AlphaFoldDB" id="A0AAV4FFF5"/>
<sequence>MNIGKNSSSMGNRSLSTNDLSLSTDDLTFKEKLALFKEYEISVSAKSDVEDESCGMYDAQENTGSVLAKALIFDSLAPSIKNRKVSAGDEFEVELKLTASPSADENEYEEEEEVKADNDFDDIDFELLEPTPTSIPALSIKDAYVDISKKPERSYYQLYFDTEVQEDAYDVHVDFEWDNRVNNNWDQRLETILKEGELCAEEEHTHEGMVNFESARDRANEAADSFAREVDADGEDRNVVFSIERENEMEVSSVVEKNKEEVSSVLKEREVSVLSTGICKEVRKPHKRELGKLISQRMAVFEPGYTARSV</sequence>
<evidence type="ECO:0000256" key="1">
    <source>
        <dbReference type="SAM" id="MobiDB-lite"/>
    </source>
</evidence>
<protein>
    <submittedName>
        <fullName evidence="2">Uncharacterized protein</fullName>
    </submittedName>
</protein>
<name>A0AAV4FFF5_9GAST</name>
<accession>A0AAV4FFF5</accession>
<comment type="caution">
    <text evidence="2">The sequence shown here is derived from an EMBL/GenBank/DDBJ whole genome shotgun (WGS) entry which is preliminary data.</text>
</comment>
<keyword evidence="3" id="KW-1185">Reference proteome</keyword>
<evidence type="ECO:0000313" key="3">
    <source>
        <dbReference type="Proteomes" id="UP000762676"/>
    </source>
</evidence>
<reference evidence="2 3" key="1">
    <citation type="journal article" date="2021" name="Elife">
        <title>Chloroplast acquisition without the gene transfer in kleptoplastic sea slugs, Plakobranchus ocellatus.</title>
        <authorList>
            <person name="Maeda T."/>
            <person name="Takahashi S."/>
            <person name="Yoshida T."/>
            <person name="Shimamura S."/>
            <person name="Takaki Y."/>
            <person name="Nagai Y."/>
            <person name="Toyoda A."/>
            <person name="Suzuki Y."/>
            <person name="Arimoto A."/>
            <person name="Ishii H."/>
            <person name="Satoh N."/>
            <person name="Nishiyama T."/>
            <person name="Hasebe M."/>
            <person name="Maruyama T."/>
            <person name="Minagawa J."/>
            <person name="Obokata J."/>
            <person name="Shigenobu S."/>
        </authorList>
    </citation>
    <scope>NUCLEOTIDE SEQUENCE [LARGE SCALE GENOMIC DNA]</scope>
</reference>
<feature type="region of interest" description="Disordered" evidence="1">
    <location>
        <begin position="1"/>
        <end position="20"/>
    </location>
</feature>
<organism evidence="2 3">
    <name type="scientific">Elysia marginata</name>
    <dbReference type="NCBI Taxonomy" id="1093978"/>
    <lineage>
        <taxon>Eukaryota</taxon>
        <taxon>Metazoa</taxon>
        <taxon>Spiralia</taxon>
        <taxon>Lophotrochozoa</taxon>
        <taxon>Mollusca</taxon>
        <taxon>Gastropoda</taxon>
        <taxon>Heterobranchia</taxon>
        <taxon>Euthyneura</taxon>
        <taxon>Panpulmonata</taxon>
        <taxon>Sacoglossa</taxon>
        <taxon>Placobranchoidea</taxon>
        <taxon>Plakobranchidae</taxon>
        <taxon>Elysia</taxon>
    </lineage>
</organism>
<dbReference type="Proteomes" id="UP000762676">
    <property type="component" value="Unassembled WGS sequence"/>
</dbReference>
<gene>
    <name evidence="2" type="ORF">ElyMa_005685700</name>
</gene>
<proteinExistence type="predicted"/>
<feature type="compositionally biased region" description="Polar residues" evidence="1">
    <location>
        <begin position="1"/>
        <end position="13"/>
    </location>
</feature>
<evidence type="ECO:0000313" key="2">
    <source>
        <dbReference type="EMBL" id="GFR71679.1"/>
    </source>
</evidence>